<comment type="similarity">
    <text evidence="2 7">Belongs to the major facilitator superfamily. Sugar transporter (TC 2.A.1.1) family.</text>
</comment>
<keyword evidence="4 9" id="KW-0812">Transmembrane</keyword>
<dbReference type="GeneID" id="27334342"/>
<dbReference type="PROSITE" id="PS50850">
    <property type="entry name" value="MFS"/>
    <property type="match status" value="1"/>
</dbReference>
<keyword evidence="12" id="KW-1185">Reference proteome</keyword>
<dbReference type="InterPro" id="IPR036259">
    <property type="entry name" value="MFS_trans_sf"/>
</dbReference>
<evidence type="ECO:0000256" key="3">
    <source>
        <dbReference type="ARBA" id="ARBA00022448"/>
    </source>
</evidence>
<evidence type="ECO:0000256" key="1">
    <source>
        <dbReference type="ARBA" id="ARBA00004141"/>
    </source>
</evidence>
<gene>
    <name evidence="11" type="ORF">PV08_07259</name>
</gene>
<accession>A0A0D2B721</accession>
<dbReference type="PANTHER" id="PTHR48022">
    <property type="entry name" value="PLASTIDIC GLUCOSE TRANSPORTER 4"/>
    <property type="match status" value="1"/>
</dbReference>
<dbReference type="InterPro" id="IPR005828">
    <property type="entry name" value="MFS_sugar_transport-like"/>
</dbReference>
<feature type="transmembrane region" description="Helical" evidence="9">
    <location>
        <begin position="100"/>
        <end position="119"/>
    </location>
</feature>
<evidence type="ECO:0000256" key="8">
    <source>
        <dbReference type="SAM" id="MobiDB-lite"/>
    </source>
</evidence>
<dbReference type="FunFam" id="1.20.1250.20:FF:000134">
    <property type="entry name" value="MFS sugar transporter protein"/>
    <property type="match status" value="1"/>
</dbReference>
<evidence type="ECO:0000256" key="7">
    <source>
        <dbReference type="RuleBase" id="RU003346"/>
    </source>
</evidence>
<dbReference type="SUPFAM" id="SSF103473">
    <property type="entry name" value="MFS general substrate transporter"/>
    <property type="match status" value="1"/>
</dbReference>
<feature type="transmembrane region" description="Helical" evidence="9">
    <location>
        <begin position="288"/>
        <end position="309"/>
    </location>
</feature>
<feature type="transmembrane region" description="Helical" evidence="9">
    <location>
        <begin position="355"/>
        <end position="375"/>
    </location>
</feature>
<dbReference type="RefSeq" id="XP_016234691.1">
    <property type="nucleotide sequence ID" value="XM_016381589.1"/>
</dbReference>
<dbReference type="Pfam" id="PF00083">
    <property type="entry name" value="Sugar_tr"/>
    <property type="match status" value="1"/>
</dbReference>
<dbReference type="NCBIfam" id="TIGR00879">
    <property type="entry name" value="SP"/>
    <property type="match status" value="1"/>
</dbReference>
<dbReference type="PRINTS" id="PR00171">
    <property type="entry name" value="SUGRTRNSPORT"/>
</dbReference>
<dbReference type="OrthoDB" id="6133115at2759"/>
<dbReference type="Proteomes" id="UP000053328">
    <property type="component" value="Unassembled WGS sequence"/>
</dbReference>
<feature type="transmembrane region" description="Helical" evidence="9">
    <location>
        <begin position="42"/>
        <end position="62"/>
    </location>
</feature>
<evidence type="ECO:0000256" key="4">
    <source>
        <dbReference type="ARBA" id="ARBA00022692"/>
    </source>
</evidence>
<dbReference type="HOGENOM" id="CLU_001265_30_3_1"/>
<feature type="domain" description="Major facilitator superfamily (MFS) profile" evidence="10">
    <location>
        <begin position="1"/>
        <end position="406"/>
    </location>
</feature>
<feature type="compositionally biased region" description="Basic and acidic residues" evidence="8">
    <location>
        <begin position="457"/>
        <end position="474"/>
    </location>
</feature>
<feature type="transmembrane region" description="Helical" evidence="9">
    <location>
        <begin position="315"/>
        <end position="334"/>
    </location>
</feature>
<dbReference type="InterPro" id="IPR050360">
    <property type="entry name" value="MFS_Sugar_Transporters"/>
</dbReference>
<dbReference type="PROSITE" id="PS51257">
    <property type="entry name" value="PROKAR_LIPOPROTEIN"/>
    <property type="match status" value="1"/>
</dbReference>
<name>A0A0D2B721_9EURO</name>
<feature type="transmembrane region" description="Helical" evidence="9">
    <location>
        <begin position="131"/>
        <end position="153"/>
    </location>
</feature>
<evidence type="ECO:0000259" key="10">
    <source>
        <dbReference type="PROSITE" id="PS50850"/>
    </source>
</evidence>
<keyword evidence="3 7" id="KW-0813">Transport</keyword>
<dbReference type="VEuPathDB" id="FungiDB:PV08_07259"/>
<evidence type="ECO:0000313" key="11">
    <source>
        <dbReference type="EMBL" id="KIW14475.1"/>
    </source>
</evidence>
<comment type="subcellular location">
    <subcellularLocation>
        <location evidence="1">Membrane</location>
        <topology evidence="1">Multi-pass membrane protein</topology>
    </subcellularLocation>
</comment>
<keyword evidence="5 9" id="KW-1133">Transmembrane helix</keyword>
<proteinExistence type="inferred from homology"/>
<dbReference type="Gene3D" id="1.20.1250.20">
    <property type="entry name" value="MFS general substrate transporter like domains"/>
    <property type="match status" value="1"/>
</dbReference>
<dbReference type="EMBL" id="KN847496">
    <property type="protein sequence ID" value="KIW14475.1"/>
    <property type="molecule type" value="Genomic_DNA"/>
</dbReference>
<keyword evidence="6 9" id="KW-0472">Membrane</keyword>
<dbReference type="InterPro" id="IPR003663">
    <property type="entry name" value="Sugar/inositol_transpt"/>
</dbReference>
<protein>
    <recommendedName>
        <fullName evidence="10">Major facilitator superfamily (MFS) profile domain-containing protein</fullName>
    </recommendedName>
</protein>
<dbReference type="PANTHER" id="PTHR48022:SF68">
    <property type="entry name" value="MAJOR FACILITATOR SUPERFAMILY (MFS) PROFILE DOMAIN-CONTAINING PROTEIN-RELATED"/>
    <property type="match status" value="1"/>
</dbReference>
<feature type="region of interest" description="Disordered" evidence="8">
    <location>
        <begin position="453"/>
        <end position="474"/>
    </location>
</feature>
<evidence type="ECO:0000256" key="6">
    <source>
        <dbReference type="ARBA" id="ARBA00023136"/>
    </source>
</evidence>
<feature type="transmembrane region" description="Helical" evidence="9">
    <location>
        <begin position="222"/>
        <end position="244"/>
    </location>
</feature>
<feature type="transmembrane region" description="Helical" evidence="9">
    <location>
        <begin position="256"/>
        <end position="276"/>
    </location>
</feature>
<evidence type="ECO:0000256" key="9">
    <source>
        <dbReference type="SAM" id="Phobius"/>
    </source>
</evidence>
<dbReference type="InterPro" id="IPR020846">
    <property type="entry name" value="MFS_dom"/>
</dbReference>
<evidence type="ECO:0000256" key="5">
    <source>
        <dbReference type="ARBA" id="ARBA00022989"/>
    </source>
</evidence>
<feature type="transmembrane region" description="Helical" evidence="9">
    <location>
        <begin position="12"/>
        <end position="30"/>
    </location>
</feature>
<evidence type="ECO:0000313" key="12">
    <source>
        <dbReference type="Proteomes" id="UP000053328"/>
    </source>
</evidence>
<reference evidence="11 12" key="1">
    <citation type="submission" date="2015-01" db="EMBL/GenBank/DDBJ databases">
        <title>The Genome Sequence of Exophiala spinifera CBS89968.</title>
        <authorList>
            <consortium name="The Broad Institute Genomics Platform"/>
            <person name="Cuomo C."/>
            <person name="de Hoog S."/>
            <person name="Gorbushina A."/>
            <person name="Stielow B."/>
            <person name="Teixiera M."/>
            <person name="Abouelleil A."/>
            <person name="Chapman S.B."/>
            <person name="Priest M."/>
            <person name="Young S.K."/>
            <person name="Wortman J."/>
            <person name="Nusbaum C."/>
            <person name="Birren B."/>
        </authorList>
    </citation>
    <scope>NUCLEOTIDE SEQUENCE [LARGE SCALE GENOMIC DNA]</scope>
    <source>
        <strain evidence="11 12">CBS 89968</strain>
    </source>
</reference>
<sequence length="474" mass="51772">MTPSEKNNQSTIQGVAISCYTLGCAVGAFLAMRFGQITGRRWAIFIGCSVVSIGAVLQFSAFGLPQFVVGRVICGMGTGINTSTVPVWQAETTKPHQRGPVIAFETSMVIAGVMVSYWIDFGLSYAEPSSAAWRVPVALQLVFALIVLGMILVMPESPRWLICQDRLEEAAAVVSALYDLPEEDPLVADQLQAIRAIQQVGSKAGILEMFTQGPLKNRTRTMLGVGIQVLSQLSGINIITYYAATIYENEIGLTPFVSRLLAAGNGTQYFVASLFSVPIIKHCNRRPVMMMVASGMSLSMVVLAILNSIGGRGPGIGAAAFLFVFNTFFGIGYAQLSWLYPAEVTPLSVRSQANALSTASNWLGNFMVVMITPVAFNNIGWRTYIIFAIFNFAAVPVFYLFFPETRGRSLEEVDLIFRQSKNLRHAVQLGFTMDRHFDHKGNLLKSMVQDVQGEGSPAKDDFTVTEHREVSPKT</sequence>
<dbReference type="GO" id="GO:0005351">
    <property type="term" value="F:carbohydrate:proton symporter activity"/>
    <property type="evidence" value="ECO:0007669"/>
    <property type="project" value="TreeGrafter"/>
</dbReference>
<evidence type="ECO:0000256" key="2">
    <source>
        <dbReference type="ARBA" id="ARBA00010992"/>
    </source>
</evidence>
<organism evidence="11 12">
    <name type="scientific">Exophiala spinifera</name>
    <dbReference type="NCBI Taxonomy" id="91928"/>
    <lineage>
        <taxon>Eukaryota</taxon>
        <taxon>Fungi</taxon>
        <taxon>Dikarya</taxon>
        <taxon>Ascomycota</taxon>
        <taxon>Pezizomycotina</taxon>
        <taxon>Eurotiomycetes</taxon>
        <taxon>Chaetothyriomycetidae</taxon>
        <taxon>Chaetothyriales</taxon>
        <taxon>Herpotrichiellaceae</taxon>
        <taxon>Exophiala</taxon>
    </lineage>
</organism>
<dbReference type="AlphaFoldDB" id="A0A0D2B721"/>
<feature type="transmembrane region" description="Helical" evidence="9">
    <location>
        <begin position="381"/>
        <end position="402"/>
    </location>
</feature>
<dbReference type="GO" id="GO:0016020">
    <property type="term" value="C:membrane"/>
    <property type="evidence" value="ECO:0007669"/>
    <property type="project" value="UniProtKB-SubCell"/>
</dbReference>